<gene>
    <name evidence="1" type="ORF">Snoj_73510</name>
</gene>
<comment type="caution">
    <text evidence="1">The sequence shown here is derived from an EMBL/GenBank/DDBJ whole genome shotgun (WGS) entry which is preliminary data.</text>
</comment>
<dbReference type="EMBL" id="BNEC01000005">
    <property type="protein sequence ID" value="GHI73433.1"/>
    <property type="molecule type" value="Genomic_DNA"/>
</dbReference>
<dbReference type="Proteomes" id="UP000613974">
    <property type="component" value="Unassembled WGS sequence"/>
</dbReference>
<dbReference type="PANTHER" id="PTHR43481">
    <property type="entry name" value="FRUCTOSE-1-PHOSPHATE PHOSPHATASE"/>
    <property type="match status" value="1"/>
</dbReference>
<dbReference type="Gene3D" id="1.10.150.240">
    <property type="entry name" value="Putative phosphatase, domain 2"/>
    <property type="match status" value="1"/>
</dbReference>
<name>A0ABQ3SZ70_9ACTN</name>
<dbReference type="InterPro" id="IPR051806">
    <property type="entry name" value="HAD-like_SPP"/>
</dbReference>
<dbReference type="PANTHER" id="PTHR43481:SF4">
    <property type="entry name" value="GLYCEROL-1-PHOSPHATE PHOSPHOHYDROLASE 1-RELATED"/>
    <property type="match status" value="1"/>
</dbReference>
<dbReference type="InterPro" id="IPR023214">
    <property type="entry name" value="HAD_sf"/>
</dbReference>
<dbReference type="SFLD" id="SFLDG01129">
    <property type="entry name" value="C1.5:_HAD__Beta-PGM__Phosphata"/>
    <property type="match status" value="1"/>
</dbReference>
<dbReference type="GeneID" id="95591664"/>
<dbReference type="SFLD" id="SFLDS00003">
    <property type="entry name" value="Haloacid_Dehalogenase"/>
    <property type="match status" value="1"/>
</dbReference>
<proteinExistence type="predicted"/>
<sequence>MSEFPVRAAEFVVFDLDGVLVDTQDAENGGIAHVGEMMGLRLDKDQRDELFSGKKMQECFDLMADLSGNAPPQDAMAIARARCEELIGDRIEPIDGVAYALEQLAAAVGDRMCVASNSPLAIMRSRLEKARILHHFGGRLFSAYDADAWKPDPKLFLWAAESCGVTPDECVVVEDSPVGVDAAVAAGMRVLQYTADPATPPHREGALTFPSMRLLPQLVRDAHLMAPAAAPFAAAAPFGGTS</sequence>
<reference evidence="2" key="1">
    <citation type="submission" date="2023-07" db="EMBL/GenBank/DDBJ databases">
        <title>Whole genome shotgun sequence of Streptomyces nojiriensis NBRC 13794.</title>
        <authorList>
            <person name="Komaki H."/>
            <person name="Tamura T."/>
        </authorList>
    </citation>
    <scope>NUCLEOTIDE SEQUENCE [LARGE SCALE GENOMIC DNA]</scope>
    <source>
        <strain evidence="2">NBRC 13794</strain>
    </source>
</reference>
<dbReference type="RefSeq" id="WP_189743959.1">
    <property type="nucleotide sequence ID" value="NZ_BMRL01000014.1"/>
</dbReference>
<protein>
    <submittedName>
        <fullName evidence="1">6-phosphogluconate phosphatase</fullName>
    </submittedName>
</protein>
<accession>A0ABQ3SZ70</accession>
<dbReference type="Pfam" id="PF00702">
    <property type="entry name" value="Hydrolase"/>
    <property type="match status" value="1"/>
</dbReference>
<evidence type="ECO:0000313" key="1">
    <source>
        <dbReference type="EMBL" id="GHI73433.1"/>
    </source>
</evidence>
<organism evidence="1 2">
    <name type="scientific">Streptomyces nojiriensis</name>
    <dbReference type="NCBI Taxonomy" id="66374"/>
    <lineage>
        <taxon>Bacteria</taxon>
        <taxon>Bacillati</taxon>
        <taxon>Actinomycetota</taxon>
        <taxon>Actinomycetes</taxon>
        <taxon>Kitasatosporales</taxon>
        <taxon>Streptomycetaceae</taxon>
        <taxon>Streptomyces</taxon>
    </lineage>
</organism>
<dbReference type="InterPro" id="IPR023198">
    <property type="entry name" value="PGP-like_dom2"/>
</dbReference>
<dbReference type="InterPro" id="IPR036412">
    <property type="entry name" value="HAD-like_sf"/>
</dbReference>
<evidence type="ECO:0000313" key="2">
    <source>
        <dbReference type="Proteomes" id="UP000613974"/>
    </source>
</evidence>
<dbReference type="InterPro" id="IPR006439">
    <property type="entry name" value="HAD-SF_hydro_IA"/>
</dbReference>
<dbReference type="NCBIfam" id="TIGR01509">
    <property type="entry name" value="HAD-SF-IA-v3"/>
    <property type="match status" value="1"/>
</dbReference>
<dbReference type="Gene3D" id="3.40.50.1000">
    <property type="entry name" value="HAD superfamily/HAD-like"/>
    <property type="match status" value="1"/>
</dbReference>
<keyword evidence="2" id="KW-1185">Reference proteome</keyword>
<dbReference type="PRINTS" id="PR00413">
    <property type="entry name" value="HADHALOGNASE"/>
</dbReference>
<dbReference type="SUPFAM" id="SSF56784">
    <property type="entry name" value="HAD-like"/>
    <property type="match status" value="1"/>
</dbReference>